<name>A0AAW1XG87_RUBAR</name>
<feature type="transmembrane region" description="Helical" evidence="3">
    <location>
        <begin position="172"/>
        <end position="193"/>
    </location>
</feature>
<evidence type="ECO:0000256" key="3">
    <source>
        <dbReference type="SAM" id="Phobius"/>
    </source>
</evidence>
<dbReference type="InterPro" id="IPR011042">
    <property type="entry name" value="6-blade_b-propeller_TolB-like"/>
</dbReference>
<dbReference type="EMBL" id="JBEDUW010000004">
    <property type="protein sequence ID" value="KAK9935527.1"/>
    <property type="molecule type" value="Genomic_DNA"/>
</dbReference>
<dbReference type="Gene3D" id="2.120.10.30">
    <property type="entry name" value="TolB, C-terminal domain"/>
    <property type="match status" value="1"/>
</dbReference>
<keyword evidence="6" id="KW-1185">Reference proteome</keyword>
<accession>A0AAW1XG87</accession>
<dbReference type="InterPro" id="IPR001258">
    <property type="entry name" value="NHL_repeat"/>
</dbReference>
<feature type="repeat" description="NHL" evidence="2">
    <location>
        <begin position="63"/>
        <end position="100"/>
    </location>
</feature>
<organism evidence="5 6">
    <name type="scientific">Rubus argutus</name>
    <name type="common">Southern blackberry</name>
    <dbReference type="NCBI Taxonomy" id="59490"/>
    <lineage>
        <taxon>Eukaryota</taxon>
        <taxon>Viridiplantae</taxon>
        <taxon>Streptophyta</taxon>
        <taxon>Embryophyta</taxon>
        <taxon>Tracheophyta</taxon>
        <taxon>Spermatophyta</taxon>
        <taxon>Magnoliopsida</taxon>
        <taxon>eudicotyledons</taxon>
        <taxon>Gunneridae</taxon>
        <taxon>Pentapetalae</taxon>
        <taxon>rosids</taxon>
        <taxon>fabids</taxon>
        <taxon>Rosales</taxon>
        <taxon>Rosaceae</taxon>
        <taxon>Rosoideae</taxon>
        <taxon>Rosoideae incertae sedis</taxon>
        <taxon>Rubus</taxon>
    </lineage>
</organism>
<dbReference type="AlphaFoldDB" id="A0AAW1XG87"/>
<keyword evidence="4" id="KW-0732">Signal</keyword>
<evidence type="ECO:0008006" key="7">
    <source>
        <dbReference type="Google" id="ProtNLM"/>
    </source>
</evidence>
<evidence type="ECO:0000313" key="6">
    <source>
        <dbReference type="Proteomes" id="UP001457282"/>
    </source>
</evidence>
<sequence length="365" mass="39151">MASHSSAVAIFLFLVLNLASLQVFANVVLEDGAFYTVSFPASGSQESAVKRLSGNGGEGYSDGESGSALFKKPRGFAVDRKGNVFVADKSNNVVRKISASGVSTIAGGYTLKPGREDGPAQNATFSSDFDLVFAPDKCALLVSDRGNQLVRLIHLKPEDCARNSPPSALGSVSVWIFGLALSCLLGILVGIVARPYIIPYEGSNQLGFSVTWKRCQINLGKQARTLCFAIRSATASFSAPVLSLLKRLFWLCISHLSLMLRINNVDSQISREECVSLLDFDVNNSSSSEITEPSKYEDQLKDLMRFDGSMELSCADSVMLKQDGNAGRGDVLSGCHARINDIINRNIMGFVDGALGGSSGLVKRR</sequence>
<evidence type="ECO:0000256" key="2">
    <source>
        <dbReference type="PROSITE-ProRule" id="PRU00504"/>
    </source>
</evidence>
<feature type="chain" id="PRO_5043565021" description="NHL repeat-containing protein" evidence="4">
    <location>
        <begin position="26"/>
        <end position="365"/>
    </location>
</feature>
<dbReference type="SUPFAM" id="SSF101898">
    <property type="entry name" value="NHL repeat"/>
    <property type="match status" value="1"/>
</dbReference>
<dbReference type="PANTHER" id="PTHR13833:SF71">
    <property type="entry name" value="NHL DOMAIN-CONTAINING PROTEIN"/>
    <property type="match status" value="1"/>
</dbReference>
<comment type="caution">
    <text evidence="5">The sequence shown here is derived from an EMBL/GenBank/DDBJ whole genome shotgun (WGS) entry which is preliminary data.</text>
</comment>
<evidence type="ECO:0000313" key="5">
    <source>
        <dbReference type="EMBL" id="KAK9935527.1"/>
    </source>
</evidence>
<dbReference type="PANTHER" id="PTHR13833">
    <property type="match status" value="1"/>
</dbReference>
<keyword evidence="3" id="KW-0812">Transmembrane</keyword>
<dbReference type="Proteomes" id="UP001457282">
    <property type="component" value="Unassembled WGS sequence"/>
</dbReference>
<feature type="signal peptide" evidence="4">
    <location>
        <begin position="1"/>
        <end position="25"/>
    </location>
</feature>
<protein>
    <recommendedName>
        <fullName evidence="7">NHL repeat-containing protein</fullName>
    </recommendedName>
</protein>
<keyword evidence="3" id="KW-0472">Membrane</keyword>
<keyword evidence="1" id="KW-0677">Repeat</keyword>
<gene>
    <name evidence="5" type="ORF">M0R45_022628</name>
</gene>
<reference evidence="5 6" key="1">
    <citation type="journal article" date="2023" name="G3 (Bethesda)">
        <title>A chromosome-length genome assembly and annotation of blackberry (Rubus argutus, cv. 'Hillquist').</title>
        <authorList>
            <person name="Bruna T."/>
            <person name="Aryal R."/>
            <person name="Dudchenko O."/>
            <person name="Sargent D.J."/>
            <person name="Mead D."/>
            <person name="Buti M."/>
            <person name="Cavallini A."/>
            <person name="Hytonen T."/>
            <person name="Andres J."/>
            <person name="Pham M."/>
            <person name="Weisz D."/>
            <person name="Mascagni F."/>
            <person name="Usai G."/>
            <person name="Natali L."/>
            <person name="Bassil N."/>
            <person name="Fernandez G.E."/>
            <person name="Lomsadze A."/>
            <person name="Armour M."/>
            <person name="Olukolu B."/>
            <person name="Poorten T."/>
            <person name="Britton C."/>
            <person name="Davik J."/>
            <person name="Ashrafi H."/>
            <person name="Aiden E.L."/>
            <person name="Borodovsky M."/>
            <person name="Worthington M."/>
        </authorList>
    </citation>
    <scope>NUCLEOTIDE SEQUENCE [LARGE SCALE GENOMIC DNA]</scope>
    <source>
        <strain evidence="5">PI 553951</strain>
    </source>
</reference>
<keyword evidence="3" id="KW-1133">Transmembrane helix</keyword>
<dbReference type="PROSITE" id="PS51125">
    <property type="entry name" value="NHL"/>
    <property type="match status" value="1"/>
</dbReference>
<proteinExistence type="predicted"/>
<evidence type="ECO:0000256" key="4">
    <source>
        <dbReference type="SAM" id="SignalP"/>
    </source>
</evidence>
<evidence type="ECO:0000256" key="1">
    <source>
        <dbReference type="ARBA" id="ARBA00022737"/>
    </source>
</evidence>